<keyword evidence="3" id="KW-0732">Signal</keyword>
<dbReference type="OrthoDB" id="446116at2"/>
<name>A0A4R8LW75_9BACT</name>
<evidence type="ECO:0000313" key="4">
    <source>
        <dbReference type="EMBL" id="TDY52019.1"/>
    </source>
</evidence>
<dbReference type="InterPro" id="IPR032675">
    <property type="entry name" value="LRR_dom_sf"/>
</dbReference>
<evidence type="ECO:0000256" key="1">
    <source>
        <dbReference type="ARBA" id="ARBA00022614"/>
    </source>
</evidence>
<dbReference type="PANTHER" id="PTHR46652:SF3">
    <property type="entry name" value="LEUCINE-RICH REPEAT-CONTAINING PROTEIN 9"/>
    <property type="match status" value="1"/>
</dbReference>
<dbReference type="Proteomes" id="UP000295066">
    <property type="component" value="Unassembled WGS sequence"/>
</dbReference>
<keyword evidence="2" id="KW-0677">Repeat</keyword>
<dbReference type="PANTHER" id="PTHR46652">
    <property type="entry name" value="LEUCINE-RICH REPEAT AND IQ DOMAIN-CONTAINING PROTEIN 1-RELATED"/>
    <property type="match status" value="1"/>
</dbReference>
<dbReference type="EMBL" id="SORI01000046">
    <property type="protein sequence ID" value="TDY52019.1"/>
    <property type="molecule type" value="Genomic_DNA"/>
</dbReference>
<dbReference type="RefSeq" id="WP_133959303.1">
    <property type="nucleotide sequence ID" value="NZ_SORI01000046.1"/>
</dbReference>
<comment type="caution">
    <text evidence="4">The sequence shown here is derived from an EMBL/GenBank/DDBJ whole genome shotgun (WGS) entry which is preliminary data.</text>
</comment>
<feature type="chain" id="PRO_5020301491" description="Leucine rich repeat (LRR) protein" evidence="3">
    <location>
        <begin position="25"/>
        <end position="402"/>
    </location>
</feature>
<protein>
    <recommendedName>
        <fullName evidence="6">Leucine rich repeat (LRR) protein</fullName>
    </recommendedName>
</protein>
<keyword evidence="1" id="KW-0433">Leucine-rich repeat</keyword>
<dbReference type="SUPFAM" id="SSF52058">
    <property type="entry name" value="L domain-like"/>
    <property type="match status" value="1"/>
</dbReference>
<organism evidence="4 5">
    <name type="scientific">Aminivibrio pyruvatiphilus</name>
    <dbReference type="NCBI Taxonomy" id="1005740"/>
    <lineage>
        <taxon>Bacteria</taxon>
        <taxon>Thermotogati</taxon>
        <taxon>Synergistota</taxon>
        <taxon>Synergistia</taxon>
        <taxon>Synergistales</taxon>
        <taxon>Aminobacteriaceae</taxon>
        <taxon>Aminivibrio</taxon>
    </lineage>
</organism>
<evidence type="ECO:0000313" key="5">
    <source>
        <dbReference type="Proteomes" id="UP000295066"/>
    </source>
</evidence>
<accession>A0A4R8LW75</accession>
<dbReference type="Gene3D" id="3.80.10.10">
    <property type="entry name" value="Ribonuclease Inhibitor"/>
    <property type="match status" value="2"/>
</dbReference>
<proteinExistence type="predicted"/>
<gene>
    <name evidence="4" type="ORF">C8D99_1465</name>
</gene>
<dbReference type="InterPro" id="IPR050836">
    <property type="entry name" value="SDS22/Internalin_LRR"/>
</dbReference>
<evidence type="ECO:0008006" key="6">
    <source>
        <dbReference type="Google" id="ProtNLM"/>
    </source>
</evidence>
<reference evidence="4 5" key="1">
    <citation type="submission" date="2019-03" db="EMBL/GenBank/DDBJ databases">
        <title>Genomic Encyclopedia of Type Strains, Phase IV (KMG-IV): sequencing the most valuable type-strain genomes for metagenomic binning, comparative biology and taxonomic classification.</title>
        <authorList>
            <person name="Goeker M."/>
        </authorList>
    </citation>
    <scope>NUCLEOTIDE SEQUENCE [LARGE SCALE GENOMIC DNA]</scope>
    <source>
        <strain evidence="4 5">DSM 25964</strain>
    </source>
</reference>
<evidence type="ECO:0000256" key="2">
    <source>
        <dbReference type="ARBA" id="ARBA00022737"/>
    </source>
</evidence>
<keyword evidence="5" id="KW-1185">Reference proteome</keyword>
<feature type="signal peptide" evidence="3">
    <location>
        <begin position="1"/>
        <end position="24"/>
    </location>
</feature>
<dbReference type="AlphaFoldDB" id="A0A4R8LW75"/>
<evidence type="ECO:0000256" key="3">
    <source>
        <dbReference type="SAM" id="SignalP"/>
    </source>
</evidence>
<sequence>MKGRPVTAVLAMLFVLAVSAAAFAADPKYTKSSVFGPKITDGVTDEFLQMVRDDPDIKKGKPLRLGGAVTDDDLKKVASLADVLTGLLLERTDQVTDLSPLSNLSGLTYLKLDSLKGIRTLAPLGALVKLKELEIRQVEYPDLAFLAGMNDLESLVFFMQPKTIEDISPLKGKAKLKRLHLYSAPVTDISVLAELAELEDLSLYMIKADDLSPIGGLTKLKRLSLYAIPATDMSPVENLTELRYIWIYATKFEDYSPLTKLTKLEELHGGLSKLDTLEYVEFMPKLKIVKMLREDIIDVSPLAKCPDLTEVVIESITGPVDLAVFAGHKKLTALDVEGCRVLNPEAITALPRLERLDLQKTEGVADFSMFKDLPKLKYIYAKVGQFPDEQIAPYGKIAIIQK</sequence>